<dbReference type="PROSITE" id="PS51352">
    <property type="entry name" value="THIOREDOXIN_2"/>
    <property type="match status" value="1"/>
</dbReference>
<evidence type="ECO:0000313" key="8">
    <source>
        <dbReference type="Proteomes" id="UP000289193"/>
    </source>
</evidence>
<organism evidence="7 8">
    <name type="scientific">Halarcobacter bivalviorum</name>
    <dbReference type="NCBI Taxonomy" id="663364"/>
    <lineage>
        <taxon>Bacteria</taxon>
        <taxon>Pseudomonadati</taxon>
        <taxon>Campylobacterota</taxon>
        <taxon>Epsilonproteobacteria</taxon>
        <taxon>Campylobacterales</taxon>
        <taxon>Arcobacteraceae</taxon>
        <taxon>Halarcobacter</taxon>
    </lineage>
</organism>
<evidence type="ECO:0000256" key="5">
    <source>
        <dbReference type="ARBA" id="ARBA00023284"/>
    </source>
</evidence>
<keyword evidence="2" id="KW-0732">Signal</keyword>
<comment type="similarity">
    <text evidence="1">Belongs to the thioredoxin family. DsbA subfamily.</text>
</comment>
<evidence type="ECO:0000256" key="1">
    <source>
        <dbReference type="ARBA" id="ARBA00005791"/>
    </source>
</evidence>
<evidence type="ECO:0000256" key="3">
    <source>
        <dbReference type="ARBA" id="ARBA00023002"/>
    </source>
</evidence>
<dbReference type="AlphaFoldDB" id="A0AAX2ABX8"/>
<gene>
    <name evidence="7" type="ORF">CRV05_01940</name>
</gene>
<protein>
    <submittedName>
        <fullName evidence="7">Disulfide bond formation protein DsbA</fullName>
    </submittedName>
</protein>
<dbReference type="EMBL" id="PDKM01000001">
    <property type="protein sequence ID" value="RXK11152.1"/>
    <property type="molecule type" value="Genomic_DNA"/>
</dbReference>
<feature type="domain" description="Thioredoxin" evidence="6">
    <location>
        <begin position="19"/>
        <end position="224"/>
    </location>
</feature>
<dbReference type="Proteomes" id="UP000289193">
    <property type="component" value="Unassembled WGS sequence"/>
</dbReference>
<reference evidence="7 8" key="1">
    <citation type="submission" date="2017-10" db="EMBL/GenBank/DDBJ databases">
        <title>Genomics of the genus Arcobacter.</title>
        <authorList>
            <person name="Perez-Cataluna A."/>
            <person name="Figueras M.J."/>
        </authorList>
    </citation>
    <scope>NUCLEOTIDE SEQUENCE [LARGE SCALE GENOMIC DNA]</scope>
    <source>
        <strain evidence="7 8">CECT 7835</strain>
    </source>
</reference>
<comment type="caution">
    <text evidence="7">The sequence shown here is derived from an EMBL/GenBank/DDBJ whole genome shotgun (WGS) entry which is preliminary data.</text>
</comment>
<dbReference type="Gene3D" id="3.40.30.10">
    <property type="entry name" value="Glutaredoxin"/>
    <property type="match status" value="1"/>
</dbReference>
<keyword evidence="3" id="KW-0560">Oxidoreductase</keyword>
<dbReference type="InterPro" id="IPR036249">
    <property type="entry name" value="Thioredoxin-like_sf"/>
</dbReference>
<keyword evidence="4" id="KW-1015">Disulfide bond</keyword>
<proteinExistence type="inferred from homology"/>
<evidence type="ECO:0000259" key="6">
    <source>
        <dbReference type="PROSITE" id="PS51352"/>
    </source>
</evidence>
<evidence type="ECO:0000313" key="7">
    <source>
        <dbReference type="EMBL" id="RXK11152.1"/>
    </source>
</evidence>
<sequence>MLKLQKYKIGVFLMQNKKVVLITIVALLALFLVAGYVYKNKQSEEYANISKSEALVFQRPYSVVIGNEDAKVQLVEFFDPACGTCAQFHPYVKDIMKENEGKIKLVLRYAPFHQNSDYAVKMLEGAREQGLFMEALEFMFATQVYWIKNHVVNPKQLWALLANVKGLDMEKLAAFMNNNKTADEIIAQDLKDAETLKADKTPSYFVNGKPLQEFGLENLKKLINSEL</sequence>
<accession>A0AAX2ABX8</accession>
<dbReference type="PANTHER" id="PTHR13887:SF14">
    <property type="entry name" value="DISULFIDE BOND FORMATION PROTEIN D"/>
    <property type="match status" value="1"/>
</dbReference>
<keyword evidence="8" id="KW-1185">Reference proteome</keyword>
<keyword evidence="5" id="KW-0676">Redox-active center</keyword>
<evidence type="ECO:0000256" key="2">
    <source>
        <dbReference type="ARBA" id="ARBA00022729"/>
    </source>
</evidence>
<name>A0AAX2ABX8_9BACT</name>
<evidence type="ECO:0000256" key="4">
    <source>
        <dbReference type="ARBA" id="ARBA00023157"/>
    </source>
</evidence>
<dbReference type="PANTHER" id="PTHR13887">
    <property type="entry name" value="GLUTATHIONE S-TRANSFERASE KAPPA"/>
    <property type="match status" value="1"/>
</dbReference>
<dbReference type="InterPro" id="IPR013766">
    <property type="entry name" value="Thioredoxin_domain"/>
</dbReference>
<dbReference type="SUPFAM" id="SSF52833">
    <property type="entry name" value="Thioredoxin-like"/>
    <property type="match status" value="1"/>
</dbReference>
<dbReference type="InterPro" id="IPR012336">
    <property type="entry name" value="Thioredoxin-like_fold"/>
</dbReference>
<dbReference type="GO" id="GO:0016491">
    <property type="term" value="F:oxidoreductase activity"/>
    <property type="evidence" value="ECO:0007669"/>
    <property type="project" value="UniProtKB-KW"/>
</dbReference>
<dbReference type="Pfam" id="PF13462">
    <property type="entry name" value="Thioredoxin_4"/>
    <property type="match status" value="1"/>
</dbReference>